<feature type="transmembrane region" description="Helical" evidence="7">
    <location>
        <begin position="388"/>
        <end position="408"/>
    </location>
</feature>
<dbReference type="RefSeq" id="WP_070115875.1">
    <property type="nucleotide sequence ID" value="NZ_MASR01000001.1"/>
</dbReference>
<dbReference type="InterPro" id="IPR000515">
    <property type="entry name" value="MetI-like"/>
</dbReference>
<evidence type="ECO:0000256" key="2">
    <source>
        <dbReference type="ARBA" id="ARBA00022448"/>
    </source>
</evidence>
<evidence type="ECO:0000256" key="5">
    <source>
        <dbReference type="ARBA" id="ARBA00022989"/>
    </source>
</evidence>
<dbReference type="InterPro" id="IPR035906">
    <property type="entry name" value="MetI-like_sf"/>
</dbReference>
<reference evidence="10" key="1">
    <citation type="submission" date="2016-07" db="EMBL/GenBank/DDBJ databases">
        <authorList>
            <person name="Florea S."/>
            <person name="Webb J.S."/>
            <person name="Jaromczyk J."/>
            <person name="Schardl C.L."/>
        </authorList>
    </citation>
    <scope>NUCLEOTIDE SEQUENCE [LARGE SCALE GENOMIC DNA]</scope>
    <source>
        <strain evidence="10">KCTC 42131</strain>
    </source>
</reference>
<keyword evidence="2" id="KW-0813">Transport</keyword>
<evidence type="ECO:0000259" key="8">
    <source>
        <dbReference type="PROSITE" id="PS50928"/>
    </source>
</evidence>
<feature type="transmembrane region" description="Helical" evidence="7">
    <location>
        <begin position="474"/>
        <end position="495"/>
    </location>
</feature>
<comment type="subcellular location">
    <subcellularLocation>
        <location evidence="1">Cell membrane</location>
        <topology evidence="1">Multi-pass membrane protein</topology>
    </subcellularLocation>
</comment>
<dbReference type="CDD" id="cd06261">
    <property type="entry name" value="TM_PBP2"/>
    <property type="match status" value="1"/>
</dbReference>
<evidence type="ECO:0000313" key="10">
    <source>
        <dbReference type="Proteomes" id="UP000175669"/>
    </source>
</evidence>
<dbReference type="STRING" id="1524254.PHACT_03145"/>
<evidence type="ECO:0000256" key="4">
    <source>
        <dbReference type="ARBA" id="ARBA00022692"/>
    </source>
</evidence>
<keyword evidence="6 7" id="KW-0472">Membrane</keyword>
<accession>A0A1E8CIX1</accession>
<feature type="transmembrane region" description="Helical" evidence="7">
    <location>
        <begin position="250"/>
        <end position="272"/>
    </location>
</feature>
<gene>
    <name evidence="9" type="ORF">PHACT_03145</name>
</gene>
<dbReference type="EMBL" id="MASR01000001">
    <property type="protein sequence ID" value="OFE12252.1"/>
    <property type="molecule type" value="Genomic_DNA"/>
</dbReference>
<feature type="domain" description="ABC transmembrane type-1" evidence="8">
    <location>
        <begin position="54"/>
        <end position="270"/>
    </location>
</feature>
<dbReference type="PANTHER" id="PTHR30183">
    <property type="entry name" value="MOLYBDENUM TRANSPORT SYSTEM PERMEASE PROTEIN MODB"/>
    <property type="match status" value="1"/>
</dbReference>
<comment type="caution">
    <text evidence="9">The sequence shown here is derived from an EMBL/GenBank/DDBJ whole genome shotgun (WGS) entry which is preliminary data.</text>
</comment>
<proteinExistence type="predicted"/>
<dbReference type="Gene3D" id="1.10.3720.10">
    <property type="entry name" value="MetI-like"/>
    <property type="match status" value="2"/>
</dbReference>
<protein>
    <submittedName>
        <fullName evidence="9">ABC transporter permease</fullName>
    </submittedName>
</protein>
<feature type="transmembrane region" description="Helical" evidence="7">
    <location>
        <begin position="95"/>
        <end position="125"/>
    </location>
</feature>
<keyword evidence="4 7" id="KW-0812">Transmembrane</keyword>
<feature type="transmembrane region" description="Helical" evidence="7">
    <location>
        <begin position="523"/>
        <end position="549"/>
    </location>
</feature>
<dbReference type="SUPFAM" id="SSF161098">
    <property type="entry name" value="MetI-like"/>
    <property type="match status" value="2"/>
</dbReference>
<keyword evidence="10" id="KW-1185">Reference proteome</keyword>
<evidence type="ECO:0000256" key="7">
    <source>
        <dbReference type="SAM" id="Phobius"/>
    </source>
</evidence>
<feature type="transmembrane region" description="Helical" evidence="7">
    <location>
        <begin position="420"/>
        <end position="440"/>
    </location>
</feature>
<evidence type="ECO:0000313" key="9">
    <source>
        <dbReference type="EMBL" id="OFE12252.1"/>
    </source>
</evidence>
<feature type="transmembrane region" description="Helical" evidence="7">
    <location>
        <begin position="7"/>
        <end position="34"/>
    </location>
</feature>
<keyword evidence="3" id="KW-1003">Cell membrane</keyword>
<evidence type="ECO:0000256" key="1">
    <source>
        <dbReference type="ARBA" id="ARBA00004651"/>
    </source>
</evidence>
<feature type="transmembrane region" description="Helical" evidence="7">
    <location>
        <begin position="311"/>
        <end position="330"/>
    </location>
</feature>
<feature type="transmembrane region" description="Helical" evidence="7">
    <location>
        <begin position="54"/>
        <end position="83"/>
    </location>
</feature>
<evidence type="ECO:0000256" key="3">
    <source>
        <dbReference type="ARBA" id="ARBA00022475"/>
    </source>
</evidence>
<feature type="transmembrane region" description="Helical" evidence="7">
    <location>
        <begin position="145"/>
        <end position="172"/>
    </location>
</feature>
<dbReference type="OrthoDB" id="7852521at2"/>
<feature type="domain" description="ABC transmembrane type-1" evidence="8">
    <location>
        <begin position="354"/>
        <end position="541"/>
    </location>
</feature>
<dbReference type="GO" id="GO:0005886">
    <property type="term" value="C:plasma membrane"/>
    <property type="evidence" value="ECO:0007669"/>
    <property type="project" value="UniProtKB-SubCell"/>
</dbReference>
<organism evidence="9 10">
    <name type="scientific">Pseudohongiella acticola</name>
    <dbReference type="NCBI Taxonomy" id="1524254"/>
    <lineage>
        <taxon>Bacteria</taxon>
        <taxon>Pseudomonadati</taxon>
        <taxon>Pseudomonadota</taxon>
        <taxon>Gammaproteobacteria</taxon>
        <taxon>Pseudomonadales</taxon>
        <taxon>Pseudohongiellaceae</taxon>
        <taxon>Pseudohongiella</taxon>
    </lineage>
</organism>
<feature type="transmembrane region" description="Helical" evidence="7">
    <location>
        <begin position="350"/>
        <end position="376"/>
    </location>
</feature>
<feature type="transmembrane region" description="Helical" evidence="7">
    <location>
        <begin position="184"/>
        <end position="201"/>
    </location>
</feature>
<dbReference type="Proteomes" id="UP000175669">
    <property type="component" value="Unassembled WGS sequence"/>
</dbReference>
<dbReference type="GO" id="GO:0055085">
    <property type="term" value="P:transmembrane transport"/>
    <property type="evidence" value="ECO:0007669"/>
    <property type="project" value="InterPro"/>
</dbReference>
<dbReference type="AlphaFoldDB" id="A0A1E8CIX1"/>
<sequence length="560" mass="60521">MLRAAPVLMIGLLILPVLAGLSVIVLPSFGYLPALQQTDPGLSVWRELLHTPGIGHSVTLSLGAAIVTPLLSLFLVMLFLASVSGTRWAHAMRRLVAPLLAVPHAAAAFGLAFLIAPSGFALRLISPEPSGWQRPPDLLILNDPLGLSMMLGLVLKEIPFLLLMALAALPQINPEQRVTMARTLGYRPVLAWLWTVAPALYPLLRLPLFAVIAFASATVDVALILGPSLPPTLSVRIIGWFSDPDLNQRLLASAAALLQLIVTLSAIGLWIATEKLVARLYRRLLLSGIRGTGHALLAATGKVLMMLTLGALLISVLLLLVHAFAGIWRFPANLPASWTLQHWHSVGPTLLGPLANTMVLGLVSTVLATVLVVATLEHESRQSRAPTRLMWAVYVPLLVPQVAFLYGLTLLLEQLRWQPGLLVVGLAHSLFVVPYVYLSLAEPYRRLDPRWQQLAATLGASANRIWWRIKLPMLMAPIATACAVGLAVSIGQYLATLLTGAGRVSTLTTEAVALASGGTRGSVAVWALVQTTVPMFGFILALTIPRLWWRNRRDMRGQMT</sequence>
<name>A0A1E8CIX1_9GAMM</name>
<dbReference type="PROSITE" id="PS50928">
    <property type="entry name" value="ABC_TM1"/>
    <property type="match status" value="2"/>
</dbReference>
<dbReference type="PANTHER" id="PTHR30183:SF6">
    <property type="entry name" value="INNER MEMBRANE ABC TRANSPORTER PERMEASE PROTEIN YNJC"/>
    <property type="match status" value="1"/>
</dbReference>
<keyword evidence="5 7" id="KW-1133">Transmembrane helix</keyword>
<evidence type="ECO:0000256" key="6">
    <source>
        <dbReference type="ARBA" id="ARBA00023136"/>
    </source>
</evidence>